<accession>A0ABV3C5K6</accession>
<protein>
    <recommendedName>
        <fullName evidence="4">Lipoprotein</fullName>
    </recommendedName>
</protein>
<sequence>MAERTGQIIFTLALVTGLLTGCTKAGESREIGESRRAGPTTTSGPVTPSARATPSTQVIPFELYTHCGIDEARVGSTYYEAVTPLSDGSGNPPDGWGNPTQRGTMTVKSTTEAVFTDDAGHEVKFRARPGATSFKRICA</sequence>
<feature type="region of interest" description="Disordered" evidence="1">
    <location>
        <begin position="84"/>
        <end position="103"/>
    </location>
</feature>
<reference evidence="2 3" key="1">
    <citation type="submission" date="2024-06" db="EMBL/GenBank/DDBJ databases">
        <title>The Natural Products Discovery Center: Release of the First 8490 Sequenced Strains for Exploring Actinobacteria Biosynthetic Diversity.</title>
        <authorList>
            <person name="Kalkreuter E."/>
            <person name="Kautsar S.A."/>
            <person name="Yang D."/>
            <person name="Bader C.D."/>
            <person name="Teijaro C.N."/>
            <person name="Fluegel L."/>
            <person name="Davis C.M."/>
            <person name="Simpson J.R."/>
            <person name="Lauterbach L."/>
            <person name="Steele A.D."/>
            <person name="Gui C."/>
            <person name="Meng S."/>
            <person name="Li G."/>
            <person name="Viehrig K."/>
            <person name="Ye F."/>
            <person name="Su P."/>
            <person name="Kiefer A.F."/>
            <person name="Nichols A."/>
            <person name="Cepeda A.J."/>
            <person name="Yan W."/>
            <person name="Fan B."/>
            <person name="Jiang Y."/>
            <person name="Adhikari A."/>
            <person name="Zheng C.-J."/>
            <person name="Schuster L."/>
            <person name="Cowan T.M."/>
            <person name="Smanski M.J."/>
            <person name="Chevrette M.G."/>
            <person name="De Carvalho L.P.S."/>
            <person name="Shen B."/>
        </authorList>
    </citation>
    <scope>NUCLEOTIDE SEQUENCE [LARGE SCALE GENOMIC DNA]</scope>
    <source>
        <strain evidence="2 3">NPDC045974</strain>
    </source>
</reference>
<dbReference type="PROSITE" id="PS51257">
    <property type="entry name" value="PROKAR_LIPOPROTEIN"/>
    <property type="match status" value="1"/>
</dbReference>
<evidence type="ECO:0000313" key="2">
    <source>
        <dbReference type="EMBL" id="MEU7070049.1"/>
    </source>
</evidence>
<feature type="region of interest" description="Disordered" evidence="1">
    <location>
        <begin position="26"/>
        <end position="53"/>
    </location>
</feature>
<evidence type="ECO:0008006" key="4">
    <source>
        <dbReference type="Google" id="ProtNLM"/>
    </source>
</evidence>
<name>A0ABV3C5K6_9ACTN</name>
<feature type="compositionally biased region" description="Basic and acidic residues" evidence="1">
    <location>
        <begin position="26"/>
        <end position="36"/>
    </location>
</feature>
<organism evidence="2 3">
    <name type="scientific">Streptomyces narbonensis</name>
    <dbReference type="NCBI Taxonomy" id="67333"/>
    <lineage>
        <taxon>Bacteria</taxon>
        <taxon>Bacillati</taxon>
        <taxon>Actinomycetota</taxon>
        <taxon>Actinomycetes</taxon>
        <taxon>Kitasatosporales</taxon>
        <taxon>Streptomycetaceae</taxon>
        <taxon>Streptomyces</taxon>
    </lineage>
</organism>
<keyword evidence="3" id="KW-1185">Reference proteome</keyword>
<evidence type="ECO:0000313" key="3">
    <source>
        <dbReference type="Proteomes" id="UP001551329"/>
    </source>
</evidence>
<proteinExistence type="predicted"/>
<gene>
    <name evidence="2" type="ORF">AB0A88_07845</name>
</gene>
<dbReference type="Proteomes" id="UP001551329">
    <property type="component" value="Unassembled WGS sequence"/>
</dbReference>
<evidence type="ECO:0000256" key="1">
    <source>
        <dbReference type="SAM" id="MobiDB-lite"/>
    </source>
</evidence>
<feature type="compositionally biased region" description="Low complexity" evidence="1">
    <location>
        <begin position="38"/>
        <end position="49"/>
    </location>
</feature>
<comment type="caution">
    <text evidence="2">The sequence shown here is derived from an EMBL/GenBank/DDBJ whole genome shotgun (WGS) entry which is preliminary data.</text>
</comment>
<dbReference type="RefSeq" id="WP_358469825.1">
    <property type="nucleotide sequence ID" value="NZ_JBEZAE010000003.1"/>
</dbReference>
<dbReference type="EMBL" id="JBEZAE010000003">
    <property type="protein sequence ID" value="MEU7070049.1"/>
    <property type="molecule type" value="Genomic_DNA"/>
</dbReference>